<evidence type="ECO:0000256" key="1">
    <source>
        <dbReference type="SAM" id="Phobius"/>
    </source>
</evidence>
<comment type="caution">
    <text evidence="2">The sequence shown here is derived from an EMBL/GenBank/DDBJ whole genome shotgun (WGS) entry which is preliminary data.</text>
</comment>
<dbReference type="EMBL" id="NBAG03000266">
    <property type="protein sequence ID" value="PNI55188.1"/>
    <property type="molecule type" value="Genomic_DNA"/>
</dbReference>
<protein>
    <submittedName>
        <fullName evidence="2">PCNX2 isoform 14</fullName>
    </submittedName>
</protein>
<keyword evidence="1" id="KW-0472">Membrane</keyword>
<evidence type="ECO:0000313" key="2">
    <source>
        <dbReference type="EMBL" id="PNI55188.1"/>
    </source>
</evidence>
<evidence type="ECO:0000313" key="3">
    <source>
        <dbReference type="Proteomes" id="UP000236370"/>
    </source>
</evidence>
<sequence length="46" mass="4992">DPLPKKMKDSVTDVLKWDLIVCAVVAVLSFAVSASTVFLSLRMSPI</sequence>
<proteinExistence type="predicted"/>
<keyword evidence="1" id="KW-0812">Transmembrane</keyword>
<organism evidence="2 3">
    <name type="scientific">Pan troglodytes</name>
    <name type="common">Chimpanzee</name>
    <dbReference type="NCBI Taxonomy" id="9598"/>
    <lineage>
        <taxon>Eukaryota</taxon>
        <taxon>Metazoa</taxon>
        <taxon>Chordata</taxon>
        <taxon>Craniata</taxon>
        <taxon>Vertebrata</taxon>
        <taxon>Euteleostomi</taxon>
        <taxon>Mammalia</taxon>
        <taxon>Eutheria</taxon>
        <taxon>Euarchontoglires</taxon>
        <taxon>Primates</taxon>
        <taxon>Haplorrhini</taxon>
        <taxon>Catarrhini</taxon>
        <taxon>Hominidae</taxon>
        <taxon>Pan</taxon>
    </lineage>
</organism>
<dbReference type="AlphaFoldDB" id="A0A2J8M6Q4"/>
<feature type="non-terminal residue" evidence="2">
    <location>
        <position position="1"/>
    </location>
</feature>
<name>A0A2J8M6Q4_PANTR</name>
<gene>
    <name evidence="2" type="ORF">CK820_G0023131</name>
</gene>
<dbReference type="Proteomes" id="UP000236370">
    <property type="component" value="Unassembled WGS sequence"/>
</dbReference>
<keyword evidence="1" id="KW-1133">Transmembrane helix</keyword>
<feature type="transmembrane region" description="Helical" evidence="1">
    <location>
        <begin position="17"/>
        <end position="41"/>
    </location>
</feature>
<reference evidence="2 3" key="1">
    <citation type="submission" date="2017-12" db="EMBL/GenBank/DDBJ databases">
        <title>High-resolution comparative analysis of great ape genomes.</title>
        <authorList>
            <person name="Pollen A."/>
            <person name="Hastie A."/>
            <person name="Hormozdiari F."/>
            <person name="Dougherty M."/>
            <person name="Liu R."/>
            <person name="Chaisson M."/>
            <person name="Hoppe E."/>
            <person name="Hill C."/>
            <person name="Pang A."/>
            <person name="Hillier L."/>
            <person name="Baker C."/>
            <person name="Armstrong J."/>
            <person name="Shendure J."/>
            <person name="Paten B."/>
            <person name="Wilson R."/>
            <person name="Chao H."/>
            <person name="Schneider V."/>
            <person name="Ventura M."/>
            <person name="Kronenberg Z."/>
            <person name="Murali S."/>
            <person name="Gordon D."/>
            <person name="Cantsilieris S."/>
            <person name="Munson K."/>
            <person name="Nelson B."/>
            <person name="Raja A."/>
            <person name="Underwood J."/>
            <person name="Diekhans M."/>
            <person name="Fiddes I."/>
            <person name="Haussler D."/>
            <person name="Eichler E."/>
        </authorList>
    </citation>
    <scope>NUCLEOTIDE SEQUENCE [LARGE SCALE GENOMIC DNA]</scope>
    <source>
        <strain evidence="2">Yerkes chimp pedigree #C0471</strain>
    </source>
</reference>
<accession>A0A2J8M6Q4</accession>